<dbReference type="EMBL" id="RJVO01000002">
    <property type="protein sequence ID" value="ROH91813.1"/>
    <property type="molecule type" value="Genomic_DNA"/>
</dbReference>
<dbReference type="GO" id="GO:0005886">
    <property type="term" value="C:plasma membrane"/>
    <property type="evidence" value="ECO:0007669"/>
    <property type="project" value="UniProtKB-SubCell"/>
</dbReference>
<evidence type="ECO:0000256" key="10">
    <source>
        <dbReference type="SAM" id="Phobius"/>
    </source>
</evidence>
<dbReference type="InterPro" id="IPR023471">
    <property type="entry name" value="CtaG/Cox11_dom_sf"/>
</dbReference>
<keyword evidence="9 10" id="KW-0472">Membrane</keyword>
<dbReference type="Gene3D" id="2.60.370.10">
    <property type="entry name" value="Ctag/Cox11"/>
    <property type="match status" value="1"/>
</dbReference>
<evidence type="ECO:0000256" key="9">
    <source>
        <dbReference type="ARBA" id="ARBA00023136"/>
    </source>
</evidence>
<keyword evidence="7 10" id="KW-1133">Transmembrane helix</keyword>
<protein>
    <recommendedName>
        <fullName evidence="4">Cytochrome c oxidase assembly protein CtaG</fullName>
    </recommendedName>
</protein>
<feature type="transmembrane region" description="Helical" evidence="10">
    <location>
        <begin position="21"/>
        <end position="42"/>
    </location>
</feature>
<dbReference type="PANTHER" id="PTHR21320">
    <property type="entry name" value="CYTOCHROME C OXIDASE ASSEMBLY PROTEIN COX11-RELATED"/>
    <property type="match status" value="1"/>
</dbReference>
<comment type="function">
    <text evidence="1">Exerts its effect at some terminal stage of cytochrome c oxidase synthesis, probably by being involved in the insertion of the copper B into subunit I.</text>
</comment>
<proteinExistence type="inferred from homology"/>
<dbReference type="Proteomes" id="UP000282106">
    <property type="component" value="Unassembled WGS sequence"/>
</dbReference>
<evidence type="ECO:0000256" key="1">
    <source>
        <dbReference type="ARBA" id="ARBA00004007"/>
    </source>
</evidence>
<evidence type="ECO:0000256" key="8">
    <source>
        <dbReference type="ARBA" id="ARBA00023008"/>
    </source>
</evidence>
<keyword evidence="12" id="KW-1185">Reference proteome</keyword>
<reference evidence="11 12" key="1">
    <citation type="submission" date="2018-10" db="EMBL/GenBank/DDBJ databases">
        <authorList>
            <person name="Chen W.-M."/>
        </authorList>
    </citation>
    <scope>NUCLEOTIDE SEQUENCE [LARGE SCALE GENOMIC DNA]</scope>
    <source>
        <strain evidence="11 12">THS-13</strain>
    </source>
</reference>
<dbReference type="NCBIfam" id="NF003465">
    <property type="entry name" value="PRK05089.1"/>
    <property type="match status" value="1"/>
</dbReference>
<evidence type="ECO:0000256" key="7">
    <source>
        <dbReference type="ARBA" id="ARBA00022989"/>
    </source>
</evidence>
<dbReference type="PANTHER" id="PTHR21320:SF3">
    <property type="entry name" value="CYTOCHROME C OXIDASE ASSEMBLY PROTEIN COX11, MITOCHONDRIAL-RELATED"/>
    <property type="match status" value="1"/>
</dbReference>
<sequence>MSADLGPAETKRRKRRSVWELALLTVAMFGFGFAMVPLYNALCELTGLNGRDKGMQIVASVQEQPDLNREVTVQFLTVVNGGREWVFKPAVSEMKVHPGQLYTVNFVAENQLDQDVVGQAVPAVTPGKAARHLKKTECFCFNQQPFKAREAKDMPVRFMLDPELPADVHTVTLSYTFFDVTELAQRSAKPNG</sequence>
<keyword evidence="8" id="KW-0186">Copper</keyword>
<dbReference type="InParanoid" id="A0A3N0VGA3"/>
<dbReference type="GO" id="GO:0005507">
    <property type="term" value="F:copper ion binding"/>
    <property type="evidence" value="ECO:0007669"/>
    <property type="project" value="InterPro"/>
</dbReference>
<dbReference type="InterPro" id="IPR007533">
    <property type="entry name" value="Cyt_c_oxidase_assmbl_CtaG"/>
</dbReference>
<dbReference type="Pfam" id="PF04442">
    <property type="entry name" value="CtaG_Cox11"/>
    <property type="match status" value="1"/>
</dbReference>
<comment type="caution">
    <text evidence="11">The sequence shown here is derived from an EMBL/GenBank/DDBJ whole genome shotgun (WGS) entry which is preliminary data.</text>
</comment>
<name>A0A3N0VGA3_9GAMM</name>
<dbReference type="RefSeq" id="WP_123210857.1">
    <property type="nucleotide sequence ID" value="NZ_RJVO01000002.1"/>
</dbReference>
<keyword evidence="5 10" id="KW-0812">Transmembrane</keyword>
<evidence type="ECO:0000313" key="11">
    <source>
        <dbReference type="EMBL" id="ROH91813.1"/>
    </source>
</evidence>
<gene>
    <name evidence="11" type="ORF">ED208_05385</name>
</gene>
<accession>A0A3N0VGA3</accession>
<comment type="subcellular location">
    <subcellularLocation>
        <location evidence="2">Cell inner membrane</location>
        <topology evidence="2">Single-pass type II membrane protein</topology>
        <orientation evidence="2">Periplasmic side</orientation>
    </subcellularLocation>
</comment>
<evidence type="ECO:0000256" key="5">
    <source>
        <dbReference type="ARBA" id="ARBA00022692"/>
    </source>
</evidence>
<keyword evidence="6" id="KW-0735">Signal-anchor</keyword>
<dbReference type="AlphaFoldDB" id="A0A3N0VGA3"/>
<organism evidence="11 12">
    <name type="scientific">Stagnimonas aquatica</name>
    <dbReference type="NCBI Taxonomy" id="2689987"/>
    <lineage>
        <taxon>Bacteria</taxon>
        <taxon>Pseudomonadati</taxon>
        <taxon>Pseudomonadota</taxon>
        <taxon>Gammaproteobacteria</taxon>
        <taxon>Nevskiales</taxon>
        <taxon>Nevskiaceae</taxon>
        <taxon>Stagnimonas</taxon>
    </lineage>
</organism>
<comment type="similarity">
    <text evidence="3">Belongs to the COX11/CtaG family.</text>
</comment>
<dbReference type="SUPFAM" id="SSF110111">
    <property type="entry name" value="Ctag/Cox11"/>
    <property type="match status" value="1"/>
</dbReference>
<evidence type="ECO:0000313" key="12">
    <source>
        <dbReference type="Proteomes" id="UP000282106"/>
    </source>
</evidence>
<dbReference type="PIRSF" id="PIRSF005413">
    <property type="entry name" value="COX11"/>
    <property type="match status" value="1"/>
</dbReference>
<evidence type="ECO:0000256" key="3">
    <source>
        <dbReference type="ARBA" id="ARBA00009620"/>
    </source>
</evidence>
<evidence type="ECO:0000256" key="4">
    <source>
        <dbReference type="ARBA" id="ARBA00015384"/>
    </source>
</evidence>
<evidence type="ECO:0000256" key="6">
    <source>
        <dbReference type="ARBA" id="ARBA00022968"/>
    </source>
</evidence>
<evidence type="ECO:0000256" key="2">
    <source>
        <dbReference type="ARBA" id="ARBA00004382"/>
    </source>
</evidence>